<dbReference type="EC" id="2.7.11.1" evidence="1"/>
<dbReference type="PANTHER" id="PTHR24363:SF0">
    <property type="entry name" value="SERINE_THREONINE KINASE LIKE DOMAIN CONTAINING 1"/>
    <property type="match status" value="1"/>
</dbReference>
<comment type="catalytic activity">
    <reaction evidence="8">
        <text>L-seryl-[protein] + ATP = O-phospho-L-seryl-[protein] + ADP + H(+)</text>
        <dbReference type="Rhea" id="RHEA:17989"/>
        <dbReference type="Rhea" id="RHEA-COMP:9863"/>
        <dbReference type="Rhea" id="RHEA-COMP:11604"/>
        <dbReference type="ChEBI" id="CHEBI:15378"/>
        <dbReference type="ChEBI" id="CHEBI:29999"/>
        <dbReference type="ChEBI" id="CHEBI:30616"/>
        <dbReference type="ChEBI" id="CHEBI:83421"/>
        <dbReference type="ChEBI" id="CHEBI:456216"/>
        <dbReference type="EC" id="2.7.11.1"/>
    </reaction>
</comment>
<evidence type="ECO:0000256" key="7">
    <source>
        <dbReference type="ARBA" id="ARBA00047899"/>
    </source>
</evidence>
<protein>
    <recommendedName>
        <fullName evidence="1">non-specific serine/threonine protein kinase</fullName>
        <ecNumber evidence="1">2.7.11.1</ecNumber>
    </recommendedName>
</protein>
<keyword evidence="10" id="KW-0472">Membrane</keyword>
<evidence type="ECO:0000259" key="11">
    <source>
        <dbReference type="PROSITE" id="PS50011"/>
    </source>
</evidence>
<keyword evidence="13" id="KW-1185">Reference proteome</keyword>
<dbReference type="SUPFAM" id="SSF56112">
    <property type="entry name" value="Protein kinase-like (PK-like)"/>
    <property type="match status" value="1"/>
</dbReference>
<keyword evidence="6 9" id="KW-0067">ATP-binding</keyword>
<keyword evidence="2" id="KW-0723">Serine/threonine-protein kinase</keyword>
<evidence type="ECO:0000256" key="8">
    <source>
        <dbReference type="ARBA" id="ARBA00048679"/>
    </source>
</evidence>
<dbReference type="Gene3D" id="1.10.510.10">
    <property type="entry name" value="Transferase(Phosphotransferase) domain 1"/>
    <property type="match status" value="1"/>
</dbReference>
<evidence type="ECO:0000313" key="13">
    <source>
        <dbReference type="Proteomes" id="UP001232992"/>
    </source>
</evidence>
<dbReference type="Proteomes" id="UP001232992">
    <property type="component" value="Unassembled WGS sequence"/>
</dbReference>
<keyword evidence="4 9" id="KW-0547">Nucleotide-binding</keyword>
<dbReference type="PANTHER" id="PTHR24363">
    <property type="entry name" value="SERINE/THREONINE PROTEIN KINASE"/>
    <property type="match status" value="1"/>
</dbReference>
<evidence type="ECO:0000256" key="6">
    <source>
        <dbReference type="ARBA" id="ARBA00022840"/>
    </source>
</evidence>
<feature type="domain" description="Protein kinase" evidence="11">
    <location>
        <begin position="512"/>
        <end position="778"/>
    </location>
</feature>
<sequence>MGLKTTLPWWQKWRSRFSKEAIVAKLRPLPQPKLTRLASVGQSIIVISLAATSSLGILRQLGWTEGLELLAYDRSIQSRSIPEPDTRLLIVGITEADIQAQQKYPLSDETIYQLLRKLKTYRPRAIGLDIYRDVPQPPGRDRLMEYLQDEGERIVTVCQLGRGNEDLGVPPPPGLSNSHLGFADLAIDEDGVIRRALLAGTPLKSSECRVKLSFALQLVRHYLEPDKIKAKFTEGTLIFGDVPIPRIRHNTGGYQNVEADGYEILLKYHSPDNVAKMVSLTDVLQGRIERDWVRDRIVLIGITAPSINDYFFTPHSSRRDWGDRNHQMSGVEIHAHIISQLLNTVLNDEPLIRSWSENGELLWIFCWSSFGGLLGWKLRHPFRLLGGTVMAIAGLLGSGFLLFQASIWIPLFSPILGLIITGSGVLAYRAYHSQKLEQQMTERVEQQNRDLHVLKRLLEQGDRLAESDRSGTLEVTDITQNYEAEYDDDVTEIALGNAEEWERPMTVLGGRYHIITVLGSGGFGQTYLAEDIQRPKHPSCAIKHLRPMHVEGKLFEVAQRLFSTEAEILEMLGKHEQIPQLFAYFEEYQEFYLVQEYIQGTPFNQELESELENRKKISVNRVLEIVRDLLDILTFVHHYQVIHRDIKPSNIIRRHSDGKLCLIDFGAVKQFSPQLDEKTERFTVAIGTKGYAAPEQLMGQPRLCSDIYSVGTIAIYALTGVAPQKLRQDWSTGNVIWHHLAEDMDVELMDIFDKMVAYHFRDRYPSATEVLKALKPYLK</sequence>
<dbReference type="SMART" id="SM00220">
    <property type="entry name" value="S_TKc"/>
    <property type="match status" value="1"/>
</dbReference>
<dbReference type="EMBL" id="JAQOSQ010000011">
    <property type="protein sequence ID" value="MDJ1183962.1"/>
    <property type="molecule type" value="Genomic_DNA"/>
</dbReference>
<reference evidence="12 13" key="1">
    <citation type="submission" date="2023-01" db="EMBL/GenBank/DDBJ databases">
        <title>Novel diversity within Roseofilum (Cyanobacteria; Desertifilaceae) from marine benthic mats with descriptions of four novel species.</title>
        <authorList>
            <person name="Wang Y."/>
            <person name="Berthold D.E."/>
            <person name="Hu J."/>
            <person name="Lefler F.W."/>
            <person name="Laughinghouse H.D. IV."/>
        </authorList>
    </citation>
    <scope>NUCLEOTIDE SEQUENCE [LARGE SCALE GENOMIC DNA]</scope>
    <source>
        <strain evidence="12 13">BLCC-M143</strain>
    </source>
</reference>
<dbReference type="InterPro" id="IPR007890">
    <property type="entry name" value="CHASE2"/>
</dbReference>
<evidence type="ECO:0000256" key="1">
    <source>
        <dbReference type="ARBA" id="ARBA00012513"/>
    </source>
</evidence>
<evidence type="ECO:0000313" key="12">
    <source>
        <dbReference type="EMBL" id="MDJ1183962.1"/>
    </source>
</evidence>
<dbReference type="InterPro" id="IPR000719">
    <property type="entry name" value="Prot_kinase_dom"/>
</dbReference>
<proteinExistence type="predicted"/>
<accession>A0ABT7BXN3</accession>
<dbReference type="SMART" id="SM01080">
    <property type="entry name" value="CHASE2"/>
    <property type="match status" value="1"/>
</dbReference>
<name>A0ABT7BXN3_9CYAN</name>
<keyword evidence="5 12" id="KW-0418">Kinase</keyword>
<dbReference type="RefSeq" id="WP_283758615.1">
    <property type="nucleotide sequence ID" value="NZ_JAQOSQ010000011.1"/>
</dbReference>
<dbReference type="Gene3D" id="3.30.200.20">
    <property type="entry name" value="Phosphorylase Kinase, domain 1"/>
    <property type="match status" value="1"/>
</dbReference>
<keyword evidence="10" id="KW-1133">Transmembrane helix</keyword>
<evidence type="ECO:0000256" key="4">
    <source>
        <dbReference type="ARBA" id="ARBA00022741"/>
    </source>
</evidence>
<organism evidence="12 13">
    <name type="scientific">Roseofilum casamattae BLCC-M143</name>
    <dbReference type="NCBI Taxonomy" id="3022442"/>
    <lineage>
        <taxon>Bacteria</taxon>
        <taxon>Bacillati</taxon>
        <taxon>Cyanobacteriota</taxon>
        <taxon>Cyanophyceae</taxon>
        <taxon>Desertifilales</taxon>
        <taxon>Desertifilaceae</taxon>
        <taxon>Roseofilum</taxon>
        <taxon>Roseofilum casamattae</taxon>
    </lineage>
</organism>
<dbReference type="GO" id="GO:0016301">
    <property type="term" value="F:kinase activity"/>
    <property type="evidence" value="ECO:0007669"/>
    <property type="project" value="UniProtKB-KW"/>
</dbReference>
<dbReference type="PROSITE" id="PS50011">
    <property type="entry name" value="PROTEIN_KINASE_DOM"/>
    <property type="match status" value="1"/>
</dbReference>
<dbReference type="InterPro" id="IPR011009">
    <property type="entry name" value="Kinase-like_dom_sf"/>
</dbReference>
<comment type="catalytic activity">
    <reaction evidence="7">
        <text>L-threonyl-[protein] + ATP = O-phospho-L-threonyl-[protein] + ADP + H(+)</text>
        <dbReference type="Rhea" id="RHEA:46608"/>
        <dbReference type="Rhea" id="RHEA-COMP:11060"/>
        <dbReference type="Rhea" id="RHEA-COMP:11605"/>
        <dbReference type="ChEBI" id="CHEBI:15378"/>
        <dbReference type="ChEBI" id="CHEBI:30013"/>
        <dbReference type="ChEBI" id="CHEBI:30616"/>
        <dbReference type="ChEBI" id="CHEBI:61977"/>
        <dbReference type="ChEBI" id="CHEBI:456216"/>
        <dbReference type="EC" id="2.7.11.1"/>
    </reaction>
</comment>
<keyword evidence="3" id="KW-0808">Transferase</keyword>
<dbReference type="Pfam" id="PF00069">
    <property type="entry name" value="Pkinase"/>
    <property type="match status" value="1"/>
</dbReference>
<comment type="caution">
    <text evidence="12">The sequence shown here is derived from an EMBL/GenBank/DDBJ whole genome shotgun (WGS) entry which is preliminary data.</text>
</comment>
<evidence type="ECO:0000256" key="5">
    <source>
        <dbReference type="ARBA" id="ARBA00022777"/>
    </source>
</evidence>
<dbReference type="InterPro" id="IPR017441">
    <property type="entry name" value="Protein_kinase_ATP_BS"/>
</dbReference>
<gene>
    <name evidence="12" type="ORF">PMH09_12275</name>
</gene>
<keyword evidence="10" id="KW-0812">Transmembrane</keyword>
<evidence type="ECO:0000256" key="9">
    <source>
        <dbReference type="PROSITE-ProRule" id="PRU10141"/>
    </source>
</evidence>
<evidence type="ECO:0000256" key="2">
    <source>
        <dbReference type="ARBA" id="ARBA00022527"/>
    </source>
</evidence>
<evidence type="ECO:0000256" key="3">
    <source>
        <dbReference type="ARBA" id="ARBA00022679"/>
    </source>
</evidence>
<feature type="transmembrane region" description="Helical" evidence="10">
    <location>
        <begin position="411"/>
        <end position="431"/>
    </location>
</feature>
<evidence type="ECO:0000256" key="10">
    <source>
        <dbReference type="SAM" id="Phobius"/>
    </source>
</evidence>
<feature type="transmembrane region" description="Helical" evidence="10">
    <location>
        <begin position="385"/>
        <end position="405"/>
    </location>
</feature>
<feature type="binding site" evidence="9">
    <location>
        <position position="543"/>
    </location>
    <ligand>
        <name>ATP</name>
        <dbReference type="ChEBI" id="CHEBI:30616"/>
    </ligand>
</feature>
<dbReference type="Pfam" id="PF05226">
    <property type="entry name" value="CHASE2"/>
    <property type="match status" value="1"/>
</dbReference>
<dbReference type="CDD" id="cd14014">
    <property type="entry name" value="STKc_PknB_like"/>
    <property type="match status" value="1"/>
</dbReference>
<dbReference type="PROSITE" id="PS00107">
    <property type="entry name" value="PROTEIN_KINASE_ATP"/>
    <property type="match status" value="1"/>
</dbReference>